<comment type="caution">
    <text evidence="2">The sequence shown here is derived from an EMBL/GenBank/DDBJ whole genome shotgun (WGS) entry which is preliminary data.</text>
</comment>
<feature type="domain" description="CHAT" evidence="1">
    <location>
        <begin position="1027"/>
        <end position="1308"/>
    </location>
</feature>
<dbReference type="SUPFAM" id="SSF48452">
    <property type="entry name" value="TPR-like"/>
    <property type="match status" value="1"/>
</dbReference>
<evidence type="ECO:0000313" key="3">
    <source>
        <dbReference type="Proteomes" id="UP000653797"/>
    </source>
</evidence>
<protein>
    <submittedName>
        <fullName evidence="2">CHAT domain-containing protein</fullName>
    </submittedName>
</protein>
<dbReference type="EMBL" id="JACXAA010000036">
    <property type="protein sequence ID" value="MBD2757864.1"/>
    <property type="molecule type" value="Genomic_DNA"/>
</dbReference>
<dbReference type="InterPro" id="IPR011990">
    <property type="entry name" value="TPR-like_helical_dom_sf"/>
</dbReference>
<organism evidence="2 3">
    <name type="scientific">Spirosoma validum</name>
    <dbReference type="NCBI Taxonomy" id="2771355"/>
    <lineage>
        <taxon>Bacteria</taxon>
        <taxon>Pseudomonadati</taxon>
        <taxon>Bacteroidota</taxon>
        <taxon>Cytophagia</taxon>
        <taxon>Cytophagales</taxon>
        <taxon>Cytophagaceae</taxon>
        <taxon>Spirosoma</taxon>
    </lineage>
</organism>
<sequence>MIPKKTAILLAALLSLMLGAFVLFYHTTEPAKPKLASYQEPDWTALNNQLSLAVSSGNCAMVQVVDSVLENAPVRQLTKSMNFLRVASRTVQLKDSICRDDPYPVLVKISELFAQKKIHNETSDSIAFEAVQTYIQLGLLRRADELIKLAQLKSDSITRLQTRIQWVLGIGDTNLRRHTLLPDQPTGENTKLIGRFADLLAALPNAGWYDEVTIGKDKLEGVIDLDLDSSRRNEHYFNALLTHNKRKQFIQPEKLVQPDSYTLTPISLPDSSLSHLTELFQYTDSTFSVEIVQQNKAFGILRDSAATKSIGYGESDTPDELRLEEVHRQGNSIVLVYLSERDDLTTEIIQHTNLGYQVFVVSLYGFEATYFKDVTGDGKKELIQTGRSGSAGFLDAAIYGLNPFSIIHEINEYDHGDIILLNLDDEPDLELIAINRLAIGVAECNQCPKRFVSELYKYDARVNAMLQIGELPSSSEMMVRAHRSIMGLSPNIIRRLLREEREYPSVYAYLNASSASRSPIQTEQDYQNLEMAYMDEMEILSEMRNWLAVIELNKKMISFLSNLARTRKVNADFILNCKIQLFEAFVRTSNHAEFDVYREQLTSQEKQTTHILNLMGLNYLERGQFNQAYRSFFSLDSTLGGKNQVVKSNLSLYFNAIGDQKSSNQVARAALKLTFLGEKPVQPMTAEDKAEEEEAEEDDDGIDYGAMAINFQIIANTLPASRSIEKLDYLIRAVRITRGFRTGNQTPELLLAGALIAYTQNLPDIALKLLDQGIAFTNETEWSLYASEYTYLYASCSLALQNTEEATYYFQLNQKLTAGIPNAFTCYSAYQLSKLFYKAGDLGQALSYSARSFELVKDIRRLIGVKNHKYAFLTGKNDIAGWHFKLLVDTKAPTTQLFNALEDWKLQTFFDQVDNTRFASRSTQADLAKFVASTLNKGDVFLNYFVSPDIAFVLMLQAGKPITLKILDIDDAELLASLQKTRVFLNVANPAARSSILADELPDELRQELAFLGDRLLSCLVGLPDHPSRLIIAPDQSLYGLPWYALIREDNQLIDQYEVSLIPSARIAQLLFQKPKIPIQRALLVAALSSVSGEAVFSEIPSLRESNPNYRLASLQHGVQELTSVGKVLAQRHCSVTYLADRVTSQNSLIRPYDPNPSSPENFLRMARGNNLIHIIAHGVFNRFDPMGSVIFLAKGDKRTVLRPTDFQTLDLKNTEIISLAACQTGQNEVMTGAEPVGFLQALMQAGASTYLLTEWEVDDRVTAILFESFYASINQTRKTTSLRQSLLRVKAQHDHPYYWSGITLYGNPN</sequence>
<evidence type="ECO:0000259" key="1">
    <source>
        <dbReference type="Pfam" id="PF12770"/>
    </source>
</evidence>
<reference evidence="2" key="1">
    <citation type="submission" date="2020-09" db="EMBL/GenBank/DDBJ databases">
        <authorList>
            <person name="Kim M.K."/>
        </authorList>
    </citation>
    <scope>NUCLEOTIDE SEQUENCE</scope>
    <source>
        <strain evidence="2">BT704</strain>
    </source>
</reference>
<dbReference type="Gene3D" id="1.25.40.10">
    <property type="entry name" value="Tetratricopeptide repeat domain"/>
    <property type="match status" value="1"/>
</dbReference>
<keyword evidence="3" id="KW-1185">Reference proteome</keyword>
<dbReference type="Proteomes" id="UP000653797">
    <property type="component" value="Unassembled WGS sequence"/>
</dbReference>
<accession>A0A927B8U0</accession>
<name>A0A927B8U0_9BACT</name>
<dbReference type="InterPro" id="IPR024983">
    <property type="entry name" value="CHAT_dom"/>
</dbReference>
<gene>
    <name evidence="2" type="ORF">IC230_33695</name>
</gene>
<proteinExistence type="predicted"/>
<dbReference type="RefSeq" id="WP_191043486.1">
    <property type="nucleotide sequence ID" value="NZ_JACXAA010000036.1"/>
</dbReference>
<dbReference type="Pfam" id="PF12770">
    <property type="entry name" value="CHAT"/>
    <property type="match status" value="1"/>
</dbReference>
<evidence type="ECO:0000313" key="2">
    <source>
        <dbReference type="EMBL" id="MBD2757864.1"/>
    </source>
</evidence>